<keyword evidence="2 13" id="KW-0645">Protease</keyword>
<dbReference type="OrthoDB" id="360839at2759"/>
<dbReference type="GO" id="GO:0046872">
    <property type="term" value="F:metal ion binding"/>
    <property type="evidence" value="ECO:0007669"/>
    <property type="project" value="UniProtKB-UniRule"/>
</dbReference>
<reference evidence="16 17" key="1">
    <citation type="journal article" date="2018" name="Mol. Biol. Evol.">
        <title>Analysis of the draft genome of the red seaweed Gracilariopsis chorda provides insights into genome size evolution in Rhodophyta.</title>
        <authorList>
            <person name="Lee J."/>
            <person name="Yang E.C."/>
            <person name="Graf L."/>
            <person name="Yang J.H."/>
            <person name="Qiu H."/>
            <person name="Zel Zion U."/>
            <person name="Chan C.X."/>
            <person name="Stephens T.G."/>
            <person name="Weber A.P.M."/>
            <person name="Boo G.H."/>
            <person name="Boo S.M."/>
            <person name="Kim K.M."/>
            <person name="Shin Y."/>
            <person name="Jung M."/>
            <person name="Lee S.J."/>
            <person name="Yim H.S."/>
            <person name="Lee J.H."/>
            <person name="Bhattacharya D."/>
            <person name="Yoon H.S."/>
        </authorList>
    </citation>
    <scope>NUCLEOTIDE SEQUENCE [LARGE SCALE GENOMIC DNA]</scope>
    <source>
        <strain evidence="16 17">SKKU-2015</strain>
        <tissue evidence="16">Whole body</tissue>
    </source>
</reference>
<gene>
    <name evidence="16" type="ORF">BWQ96_00697</name>
</gene>
<evidence type="ECO:0000256" key="4">
    <source>
        <dbReference type="ARBA" id="ARBA00022723"/>
    </source>
</evidence>
<feature type="transmembrane region" description="Helical" evidence="13">
    <location>
        <begin position="104"/>
        <end position="128"/>
    </location>
</feature>
<feature type="transmembrane region" description="Helical" evidence="13">
    <location>
        <begin position="64"/>
        <end position="84"/>
    </location>
</feature>
<comment type="similarity">
    <text evidence="13">Belongs to the peptidase M48A family.</text>
</comment>
<evidence type="ECO:0000259" key="14">
    <source>
        <dbReference type="Pfam" id="PF01435"/>
    </source>
</evidence>
<organism evidence="16 17">
    <name type="scientific">Gracilariopsis chorda</name>
    <dbReference type="NCBI Taxonomy" id="448386"/>
    <lineage>
        <taxon>Eukaryota</taxon>
        <taxon>Rhodophyta</taxon>
        <taxon>Florideophyceae</taxon>
        <taxon>Rhodymeniophycidae</taxon>
        <taxon>Gracilariales</taxon>
        <taxon>Gracilariaceae</taxon>
        <taxon>Gracilariopsis</taxon>
    </lineage>
</organism>
<feature type="binding site" evidence="12">
    <location>
        <position position="286"/>
    </location>
    <ligand>
        <name>Zn(2+)</name>
        <dbReference type="ChEBI" id="CHEBI:29105"/>
        <note>catalytic</note>
    </ligand>
</feature>
<evidence type="ECO:0000256" key="3">
    <source>
        <dbReference type="ARBA" id="ARBA00022692"/>
    </source>
</evidence>
<feature type="transmembrane region" description="Helical" evidence="13">
    <location>
        <begin position="149"/>
        <end position="168"/>
    </location>
</feature>
<keyword evidence="17" id="KW-1185">Reference proteome</keyword>
<dbReference type="CDD" id="cd07343">
    <property type="entry name" value="M48A_Zmpste24p_like"/>
    <property type="match status" value="1"/>
</dbReference>
<keyword evidence="4 12" id="KW-0479">Metal-binding</keyword>
<evidence type="ECO:0000256" key="7">
    <source>
        <dbReference type="ARBA" id="ARBA00022833"/>
    </source>
</evidence>
<protein>
    <recommendedName>
        <fullName evidence="13">CAAX prenyl protease</fullName>
        <ecNumber evidence="13">3.4.24.84</ecNumber>
    </recommendedName>
</protein>
<keyword evidence="5 13" id="KW-0378">Hydrolase</keyword>
<evidence type="ECO:0000256" key="12">
    <source>
        <dbReference type="PIRSR" id="PIRSR627057-2"/>
    </source>
</evidence>
<name>A0A2V3J4K0_9FLOR</name>
<evidence type="ECO:0000256" key="8">
    <source>
        <dbReference type="ARBA" id="ARBA00022989"/>
    </source>
</evidence>
<dbReference type="GO" id="GO:0005789">
    <property type="term" value="C:endoplasmic reticulum membrane"/>
    <property type="evidence" value="ECO:0007669"/>
    <property type="project" value="UniProtKB-SubCell"/>
</dbReference>
<dbReference type="Pfam" id="PF16491">
    <property type="entry name" value="Peptidase_M48_N"/>
    <property type="match status" value="1"/>
</dbReference>
<feature type="transmembrane region" description="Helical" evidence="13">
    <location>
        <begin position="6"/>
        <end position="24"/>
    </location>
</feature>
<evidence type="ECO:0000256" key="13">
    <source>
        <dbReference type="RuleBase" id="RU366005"/>
    </source>
</evidence>
<evidence type="ECO:0000313" key="16">
    <source>
        <dbReference type="EMBL" id="PXF49381.1"/>
    </source>
</evidence>
<comment type="cofactor">
    <cofactor evidence="12 13">
        <name>Zn(2+)</name>
        <dbReference type="ChEBI" id="CHEBI:29105"/>
    </cofactor>
    <text evidence="12 13">Binds 1 zinc ion per subunit.</text>
</comment>
<feature type="transmembrane region" description="Helical" evidence="13">
    <location>
        <begin position="292"/>
        <end position="313"/>
    </location>
</feature>
<evidence type="ECO:0000256" key="5">
    <source>
        <dbReference type="ARBA" id="ARBA00022801"/>
    </source>
</evidence>
<dbReference type="InterPro" id="IPR027057">
    <property type="entry name" value="CAXX_Prtase_1"/>
</dbReference>
<evidence type="ECO:0000256" key="6">
    <source>
        <dbReference type="ARBA" id="ARBA00022824"/>
    </source>
</evidence>
<dbReference type="STRING" id="448386.A0A2V3J4K0"/>
<feature type="binding site" evidence="12">
    <location>
        <position position="282"/>
    </location>
    <ligand>
        <name>Zn(2+)</name>
        <dbReference type="ChEBI" id="CHEBI:29105"/>
        <note>catalytic</note>
    </ligand>
</feature>
<comment type="catalytic activity">
    <reaction evidence="11 13">
        <text>Hydrolyzes the peptide bond -P2-(S-farnesyl or geranylgeranyl)C-P1'-P2'-P3'-COOH where P1' and P2' are amino acids with aliphatic side chains and P3' is any C-terminal residue.</text>
        <dbReference type="EC" id="3.4.24.84"/>
    </reaction>
</comment>
<feature type="transmembrane region" description="Helical" evidence="13">
    <location>
        <begin position="174"/>
        <end position="198"/>
    </location>
</feature>
<sequence>MFPYMYTCVTAKLVVVCFELYVMLRQHRRFHVDQQPSKRLSSIVPLHKFTSSQTYCRAKSTFEIVNLIIDSILYTVLTLCYLHPRIWLFSARFAANSELRQTLVFALLITLFSTVLNLPASIYKTFILEAKYGFNRTTPKTFITDMLKGLLLSCVLGAPILSALYYVLRFFADYSPLAVAGGLWCTVSSIAVAMLVIYPSVIAPLFNKFDPLPEGPLKEKLIQLARKLKFPLDKMYVIDGSRRSSHSNAFIFGLMKKYICIYDSLLEQTEHRDDQVVSILCHELGHWKYSHLLLGVLISLTQIFFTCILYAVTAGNEDLFLSFGYTDGMPLVIGRCIRKTTRDGKGPWRRTRYHISFKLE</sequence>
<dbReference type="Gene3D" id="3.30.2010.10">
    <property type="entry name" value="Metalloproteases ('zincins'), catalytic domain"/>
    <property type="match status" value="1"/>
</dbReference>
<dbReference type="PANTHER" id="PTHR10120">
    <property type="entry name" value="CAAX PRENYL PROTEASE 1"/>
    <property type="match status" value="1"/>
</dbReference>
<comment type="caution">
    <text evidence="16">The sequence shown here is derived from an EMBL/GenBank/DDBJ whole genome shotgun (WGS) entry which is preliminary data.</text>
</comment>
<dbReference type="EC" id="3.4.24.84" evidence="13"/>
<dbReference type="EMBL" id="NBIV01000005">
    <property type="protein sequence ID" value="PXF49381.1"/>
    <property type="molecule type" value="Genomic_DNA"/>
</dbReference>
<evidence type="ECO:0000256" key="10">
    <source>
        <dbReference type="ARBA" id="ARBA00023136"/>
    </source>
</evidence>
<keyword evidence="7 12" id="KW-0862">Zinc</keyword>
<accession>A0A2V3J4K0</accession>
<feature type="domain" description="Peptidase M48" evidence="14">
    <location>
        <begin position="212"/>
        <end position="324"/>
    </location>
</feature>
<dbReference type="Proteomes" id="UP000247409">
    <property type="component" value="Unassembled WGS sequence"/>
</dbReference>
<dbReference type="GO" id="GO:0004222">
    <property type="term" value="F:metalloendopeptidase activity"/>
    <property type="evidence" value="ECO:0007669"/>
    <property type="project" value="UniProtKB-UniRule"/>
</dbReference>
<comment type="subcellular location">
    <subcellularLocation>
        <location evidence="1 13">Endoplasmic reticulum membrane</location>
        <topology evidence="1 13">Multi-pass membrane protein</topology>
    </subcellularLocation>
</comment>
<evidence type="ECO:0000256" key="9">
    <source>
        <dbReference type="ARBA" id="ARBA00023049"/>
    </source>
</evidence>
<feature type="domain" description="CAAX prenyl protease 1 N-terminal" evidence="15">
    <location>
        <begin position="27"/>
        <end position="208"/>
    </location>
</feature>
<evidence type="ECO:0000256" key="2">
    <source>
        <dbReference type="ARBA" id="ARBA00022670"/>
    </source>
</evidence>
<dbReference type="InterPro" id="IPR032456">
    <property type="entry name" value="Peptidase_M48_N"/>
</dbReference>
<dbReference type="Pfam" id="PF01435">
    <property type="entry name" value="Peptidase_M48"/>
    <property type="match status" value="1"/>
</dbReference>
<evidence type="ECO:0000259" key="15">
    <source>
        <dbReference type="Pfam" id="PF16491"/>
    </source>
</evidence>
<keyword evidence="10 13" id="KW-0472">Membrane</keyword>
<dbReference type="GO" id="GO:0071586">
    <property type="term" value="P:CAAX-box protein processing"/>
    <property type="evidence" value="ECO:0007669"/>
    <property type="project" value="UniProtKB-UniRule"/>
</dbReference>
<dbReference type="InterPro" id="IPR001915">
    <property type="entry name" value="Peptidase_M48"/>
</dbReference>
<evidence type="ECO:0000313" key="17">
    <source>
        <dbReference type="Proteomes" id="UP000247409"/>
    </source>
</evidence>
<comment type="function">
    <text evidence="13">Proteolytically removes the C-terminal three residues of farnesylated proteins.</text>
</comment>
<keyword evidence="9 13" id="KW-0482">Metalloprotease</keyword>
<keyword evidence="6 13" id="KW-0256">Endoplasmic reticulum</keyword>
<keyword evidence="3 13" id="KW-0812">Transmembrane</keyword>
<evidence type="ECO:0000256" key="1">
    <source>
        <dbReference type="ARBA" id="ARBA00004477"/>
    </source>
</evidence>
<dbReference type="AlphaFoldDB" id="A0A2V3J4K0"/>
<dbReference type="FunFam" id="3.30.2010.10:FF:000002">
    <property type="entry name" value="CAAX prenyl protease"/>
    <property type="match status" value="1"/>
</dbReference>
<evidence type="ECO:0000256" key="11">
    <source>
        <dbReference type="ARBA" id="ARBA00044456"/>
    </source>
</evidence>
<proteinExistence type="inferred from homology"/>
<keyword evidence="8 13" id="KW-1133">Transmembrane helix</keyword>